<organism evidence="9">
    <name type="scientific">marine metagenome</name>
    <dbReference type="NCBI Taxonomy" id="408172"/>
    <lineage>
        <taxon>unclassified sequences</taxon>
        <taxon>metagenomes</taxon>
        <taxon>ecological metagenomes</taxon>
    </lineage>
</organism>
<evidence type="ECO:0000313" key="9">
    <source>
        <dbReference type="EMBL" id="SVC02575.1"/>
    </source>
</evidence>
<evidence type="ECO:0000256" key="6">
    <source>
        <dbReference type="ARBA" id="ARBA00023014"/>
    </source>
</evidence>
<comment type="similarity">
    <text evidence="1">Belongs to the anaerobic coproporphyrinogen-III oxidase family. HemW subfamily.</text>
</comment>
<keyword evidence="7" id="KW-0143">Chaperone</keyword>
<dbReference type="InterPro" id="IPR006638">
    <property type="entry name" value="Elp3/MiaA/NifB-like_rSAM"/>
</dbReference>
<keyword evidence="5" id="KW-0408">Iron</keyword>
<evidence type="ECO:0000256" key="5">
    <source>
        <dbReference type="ARBA" id="ARBA00023004"/>
    </source>
</evidence>
<evidence type="ECO:0000259" key="8">
    <source>
        <dbReference type="PROSITE" id="PS51918"/>
    </source>
</evidence>
<keyword evidence="6" id="KW-0411">Iron-sulfur</keyword>
<dbReference type="Gene3D" id="3.20.20.70">
    <property type="entry name" value="Aldolase class I"/>
    <property type="match status" value="1"/>
</dbReference>
<dbReference type="GO" id="GO:0006779">
    <property type="term" value="P:porphyrin-containing compound biosynthetic process"/>
    <property type="evidence" value="ECO:0007669"/>
    <property type="project" value="InterPro"/>
</dbReference>
<keyword evidence="4" id="KW-0479">Metal-binding</keyword>
<sequence>RRHHIGSSKNHRFEMKTAGIYIHIPFCKSKCNYCDYYSLEKREKDIPGFVEMLMREIEFTAKDHNKDWLFDTIYFGGGSPALLSSNDIQDILDKLYHHFNISNNIELTLEINPGETKKETLFSLKELGVNRLSIGFQSLDNRLLTTLSRTHRLDDCFTMYEDARVAGFDNINIDMMYNIPGQSLSRWVNDLKTLMKLDCDHIAIFPLTSEKGTPFYNQVNSGEVKLPGSHIEESMFTHSSQLLSKNGFIQYEVAHFSKPGKECQHNQHYWSLDPYLAFGPSAHGYDGKKRWWNVSSLDDYISKLSRNEKPVSGFETLSYTDRFNEAVMYGLRTNKGISTEILQKFKSKVYLESNL</sequence>
<accession>A0A382IT82</accession>
<name>A0A382IT82_9ZZZZ</name>
<evidence type="ECO:0000256" key="4">
    <source>
        <dbReference type="ARBA" id="ARBA00022723"/>
    </source>
</evidence>
<gene>
    <name evidence="9" type="ORF">METZ01_LOCUS255429</name>
</gene>
<dbReference type="InterPro" id="IPR007197">
    <property type="entry name" value="rSAM"/>
</dbReference>
<dbReference type="SMART" id="SM00729">
    <property type="entry name" value="Elp3"/>
    <property type="match status" value="1"/>
</dbReference>
<keyword evidence="3" id="KW-0949">S-adenosyl-L-methionine</keyword>
<dbReference type="SFLD" id="SFLDS00029">
    <property type="entry name" value="Radical_SAM"/>
    <property type="match status" value="1"/>
</dbReference>
<dbReference type="AlphaFoldDB" id="A0A382IT82"/>
<dbReference type="SFLD" id="SFLDG01065">
    <property type="entry name" value="anaerobic_coproporphyrinogen-I"/>
    <property type="match status" value="1"/>
</dbReference>
<dbReference type="PROSITE" id="PS51918">
    <property type="entry name" value="RADICAL_SAM"/>
    <property type="match status" value="1"/>
</dbReference>
<evidence type="ECO:0000256" key="7">
    <source>
        <dbReference type="ARBA" id="ARBA00023186"/>
    </source>
</evidence>
<dbReference type="InterPro" id="IPR034505">
    <property type="entry name" value="Coproporphyrinogen-III_oxidase"/>
</dbReference>
<dbReference type="SUPFAM" id="SSF102114">
    <property type="entry name" value="Radical SAM enzymes"/>
    <property type="match status" value="1"/>
</dbReference>
<dbReference type="SFLD" id="SFLDG01082">
    <property type="entry name" value="B12-binding_domain_containing"/>
    <property type="match status" value="1"/>
</dbReference>
<feature type="domain" description="Radical SAM core" evidence="8">
    <location>
        <begin position="12"/>
        <end position="244"/>
    </location>
</feature>
<dbReference type="PANTHER" id="PTHR13932:SF5">
    <property type="entry name" value="RADICAL S-ADENOSYL METHIONINE DOMAIN-CONTAINING PROTEIN 1, MITOCHONDRIAL"/>
    <property type="match status" value="1"/>
</dbReference>
<keyword evidence="2" id="KW-0349">Heme</keyword>
<dbReference type="GO" id="GO:0046872">
    <property type="term" value="F:metal ion binding"/>
    <property type="evidence" value="ECO:0007669"/>
    <property type="project" value="UniProtKB-KW"/>
</dbReference>
<evidence type="ECO:0000256" key="2">
    <source>
        <dbReference type="ARBA" id="ARBA00022617"/>
    </source>
</evidence>
<reference evidence="9" key="1">
    <citation type="submission" date="2018-05" db="EMBL/GenBank/DDBJ databases">
        <authorList>
            <person name="Lanie J.A."/>
            <person name="Ng W.-L."/>
            <person name="Kazmierczak K.M."/>
            <person name="Andrzejewski T.M."/>
            <person name="Davidsen T.M."/>
            <person name="Wayne K.J."/>
            <person name="Tettelin H."/>
            <person name="Glass J.I."/>
            <person name="Rusch D."/>
            <person name="Podicherti R."/>
            <person name="Tsui H.-C.T."/>
            <person name="Winkler M.E."/>
        </authorList>
    </citation>
    <scope>NUCLEOTIDE SEQUENCE</scope>
</reference>
<dbReference type="GO" id="GO:0051539">
    <property type="term" value="F:4 iron, 4 sulfur cluster binding"/>
    <property type="evidence" value="ECO:0007669"/>
    <property type="project" value="InterPro"/>
</dbReference>
<dbReference type="InterPro" id="IPR013785">
    <property type="entry name" value="Aldolase_TIM"/>
</dbReference>
<protein>
    <recommendedName>
        <fullName evidence="8">Radical SAM core domain-containing protein</fullName>
    </recommendedName>
</protein>
<dbReference type="SFLD" id="SFLDF00562">
    <property type="entry name" value="HemN-like__clustered_with_heat"/>
    <property type="match status" value="1"/>
</dbReference>
<dbReference type="NCBIfam" id="TIGR00539">
    <property type="entry name" value="hemN_rel"/>
    <property type="match status" value="1"/>
</dbReference>
<feature type="non-terminal residue" evidence="9">
    <location>
        <position position="1"/>
    </location>
</feature>
<dbReference type="InterPro" id="IPR058240">
    <property type="entry name" value="rSAM_sf"/>
</dbReference>
<dbReference type="GO" id="GO:0004109">
    <property type="term" value="F:coproporphyrinogen oxidase activity"/>
    <property type="evidence" value="ECO:0007669"/>
    <property type="project" value="InterPro"/>
</dbReference>
<dbReference type="InterPro" id="IPR004559">
    <property type="entry name" value="HemW-like"/>
</dbReference>
<evidence type="ECO:0000256" key="1">
    <source>
        <dbReference type="ARBA" id="ARBA00006100"/>
    </source>
</evidence>
<proteinExistence type="inferred from homology"/>
<dbReference type="EMBL" id="UINC01069307">
    <property type="protein sequence ID" value="SVC02575.1"/>
    <property type="molecule type" value="Genomic_DNA"/>
</dbReference>
<dbReference type="PANTHER" id="PTHR13932">
    <property type="entry name" value="COPROPORPHYRINIGEN III OXIDASE"/>
    <property type="match status" value="1"/>
</dbReference>
<evidence type="ECO:0000256" key="3">
    <source>
        <dbReference type="ARBA" id="ARBA00022691"/>
    </source>
</evidence>
<dbReference type="GO" id="GO:0005737">
    <property type="term" value="C:cytoplasm"/>
    <property type="evidence" value="ECO:0007669"/>
    <property type="project" value="InterPro"/>
</dbReference>
<feature type="non-terminal residue" evidence="9">
    <location>
        <position position="355"/>
    </location>
</feature>
<dbReference type="Pfam" id="PF04055">
    <property type="entry name" value="Radical_SAM"/>
    <property type="match status" value="1"/>
</dbReference>